<protein>
    <submittedName>
        <fullName evidence="1">Uncharacterized protein</fullName>
    </submittedName>
</protein>
<dbReference type="Proteomes" id="UP000503018">
    <property type="component" value="Chromosome"/>
</dbReference>
<dbReference type="AlphaFoldDB" id="A0A6M4ASU7"/>
<accession>A0A6M4ASU7</accession>
<dbReference type="RefSeq" id="WP_169945001.1">
    <property type="nucleotide sequence ID" value="NZ_CP053015.1"/>
</dbReference>
<sequence>MSLRAGPEQPGLPLTDRRALLATLSATLLIAGCSRPALWSGGAPADLDQWSRHLVALKDQLRSGSIDVLAWQSQVERLNGEVPVEELVRYLDADRLTAAFAYDSAFAETADPVLGPEIVGAAGMRGWFVRIFGMRQGGAIIPHVHNGMVSSHLVISGSFHARTHDRVEDLPDTVRLRPTRDGLLTQGEVISMSDRRDNQHWLVAQQDRSMTFDVGIVNVAPSWRYGHEANEYHMIFVDPTVMPERDGTILAPIISFDQAGEKFAAG</sequence>
<reference evidence="1 2" key="1">
    <citation type="submission" date="2020-01" db="EMBL/GenBank/DDBJ databases">
        <title>Sphingomonas sp. strain CSW-10.</title>
        <authorList>
            <person name="Chen W.-M."/>
        </authorList>
    </citation>
    <scope>NUCLEOTIDE SEQUENCE [LARGE SCALE GENOMIC DNA]</scope>
    <source>
        <strain evidence="1 2">CSW-10</strain>
    </source>
</reference>
<evidence type="ECO:0000313" key="2">
    <source>
        <dbReference type="Proteomes" id="UP000503018"/>
    </source>
</evidence>
<proteinExistence type="predicted"/>
<keyword evidence="2" id="KW-1185">Reference proteome</keyword>
<name>A0A6M4ASU7_9SPHN</name>
<dbReference type="EMBL" id="CP053015">
    <property type="protein sequence ID" value="QJQ32124.1"/>
    <property type="molecule type" value="Genomic_DNA"/>
</dbReference>
<dbReference type="PROSITE" id="PS51257">
    <property type="entry name" value="PROKAR_LIPOPROTEIN"/>
    <property type="match status" value="1"/>
</dbReference>
<dbReference type="KEGG" id="slan:GV829_06375"/>
<organism evidence="1 2">
    <name type="scientific">Sphingomonas lacunae</name>
    <dbReference type="NCBI Taxonomy" id="2698828"/>
    <lineage>
        <taxon>Bacteria</taxon>
        <taxon>Pseudomonadati</taxon>
        <taxon>Pseudomonadota</taxon>
        <taxon>Alphaproteobacteria</taxon>
        <taxon>Sphingomonadales</taxon>
        <taxon>Sphingomonadaceae</taxon>
        <taxon>Sphingomonas</taxon>
    </lineage>
</organism>
<dbReference type="InterPro" id="IPR011051">
    <property type="entry name" value="RmlC_Cupin_sf"/>
</dbReference>
<evidence type="ECO:0000313" key="1">
    <source>
        <dbReference type="EMBL" id="QJQ32124.1"/>
    </source>
</evidence>
<dbReference type="SUPFAM" id="SSF51182">
    <property type="entry name" value="RmlC-like cupins"/>
    <property type="match status" value="1"/>
</dbReference>
<gene>
    <name evidence="1" type="ORF">GV829_06375</name>
</gene>